<feature type="compositionally biased region" description="Basic and acidic residues" evidence="1">
    <location>
        <begin position="277"/>
        <end position="286"/>
    </location>
</feature>
<name>A0A8J6AYI5_9EUKA</name>
<dbReference type="EMBL" id="JAHDYR010000003">
    <property type="protein sequence ID" value="KAG9397198.1"/>
    <property type="molecule type" value="Genomic_DNA"/>
</dbReference>
<keyword evidence="3" id="KW-1185">Reference proteome</keyword>
<feature type="region of interest" description="Disordered" evidence="1">
    <location>
        <begin position="277"/>
        <end position="296"/>
    </location>
</feature>
<dbReference type="SUPFAM" id="SSF50969">
    <property type="entry name" value="YVTN repeat-like/Quinoprotein amine dehydrogenase"/>
    <property type="match status" value="1"/>
</dbReference>
<reference evidence="2" key="1">
    <citation type="submission" date="2021-05" db="EMBL/GenBank/DDBJ databases">
        <title>A free-living protist that lacks canonical eukaryotic 1 DNA replication and segregation systems.</title>
        <authorList>
            <person name="Salas-Leiva D.E."/>
            <person name="Tromer E.C."/>
            <person name="Curtis B.A."/>
            <person name="Jerlstrom-Hultqvist J."/>
            <person name="Kolisko M."/>
            <person name="Yi Z."/>
            <person name="Salas-Leiva J.S."/>
            <person name="Gallot-Lavallee L."/>
            <person name="Kops G.J.P.L."/>
            <person name="Archibald J.M."/>
            <person name="Simpson A.G.B."/>
            <person name="Roger A.J."/>
        </authorList>
    </citation>
    <scope>NUCLEOTIDE SEQUENCE</scope>
    <source>
        <strain evidence="2">BICM</strain>
    </source>
</reference>
<comment type="caution">
    <text evidence="2">The sequence shown here is derived from an EMBL/GenBank/DDBJ whole genome shotgun (WGS) entry which is preliminary data.</text>
</comment>
<dbReference type="InterPro" id="IPR011044">
    <property type="entry name" value="Quino_amine_DH_bsu"/>
</dbReference>
<evidence type="ECO:0000313" key="2">
    <source>
        <dbReference type="EMBL" id="KAG9397198.1"/>
    </source>
</evidence>
<proteinExistence type="predicted"/>
<dbReference type="Proteomes" id="UP000717585">
    <property type="component" value="Unassembled WGS sequence"/>
</dbReference>
<protein>
    <submittedName>
        <fullName evidence="2">Uncharacterized protein</fullName>
    </submittedName>
</protein>
<gene>
    <name evidence="2" type="ORF">J8273_1107</name>
</gene>
<dbReference type="AlphaFoldDB" id="A0A8J6AYI5"/>
<sequence>MKEALRCVSRSFFEDYRHTGSICILAVHPKGRDLVAMARDTQLALLDYSNGDENPSVATYDVRELIVETKDSMAPGLIGTDHGIGERVLAVTSLAFTVLPDGEVLLLVGTGFSPVLTFAITPTHGLEYAGSLIHPKTTPEGAVIENAKGDKDAKFTVGAANVIAPCPKSGYEHIVAVLTTLIDLVLWNLDTMEPLATIDTTNTVNGCYWVSHREPLWAHWLVDDPAAPLLAWVGNDTGLTVAGPFQTFNLDLLLSRGARGHIPVTLEPDLEFAGRMEEEPEWKGDGDDTNQSAPEAGELHGYEDFDFFHFIDDRTALYRSAAAGLWVVSFPFKDDGGDGEDPKPEHIAMLEPAGYPPMVPKQADKEITAQVEKDVAEWRARSFDDSGRVKQGVEFDCVKFEELDKLVWSNQISPLQCFTPVVEGDRLYIGNSVGQILVYDLSQRSEWRAESPAFVRPVTVFTLPESKLVRHVSRLPCGDLLVCTDDSMIWRLRE</sequence>
<evidence type="ECO:0000256" key="1">
    <source>
        <dbReference type="SAM" id="MobiDB-lite"/>
    </source>
</evidence>
<evidence type="ECO:0000313" key="3">
    <source>
        <dbReference type="Proteomes" id="UP000717585"/>
    </source>
</evidence>
<accession>A0A8J6AYI5</accession>
<organism evidence="2 3">
    <name type="scientific">Carpediemonas membranifera</name>
    <dbReference type="NCBI Taxonomy" id="201153"/>
    <lineage>
        <taxon>Eukaryota</taxon>
        <taxon>Metamonada</taxon>
        <taxon>Carpediemonas-like organisms</taxon>
        <taxon>Carpediemonas</taxon>
    </lineage>
</organism>